<feature type="transmembrane region" description="Helical" evidence="1">
    <location>
        <begin position="299"/>
        <end position="320"/>
    </location>
</feature>
<feature type="transmembrane region" description="Helical" evidence="1">
    <location>
        <begin position="157"/>
        <end position="177"/>
    </location>
</feature>
<evidence type="ECO:0000313" key="2">
    <source>
        <dbReference type="EMBL" id="KAJ7702244.1"/>
    </source>
</evidence>
<evidence type="ECO:0000313" key="3">
    <source>
        <dbReference type="Proteomes" id="UP001221757"/>
    </source>
</evidence>
<gene>
    <name evidence="2" type="ORF">B0H17DRAFT_872151</name>
</gene>
<organism evidence="2 3">
    <name type="scientific">Mycena rosella</name>
    <name type="common">Pink bonnet</name>
    <name type="synonym">Agaricus rosellus</name>
    <dbReference type="NCBI Taxonomy" id="1033263"/>
    <lineage>
        <taxon>Eukaryota</taxon>
        <taxon>Fungi</taxon>
        <taxon>Dikarya</taxon>
        <taxon>Basidiomycota</taxon>
        <taxon>Agaricomycotina</taxon>
        <taxon>Agaricomycetes</taxon>
        <taxon>Agaricomycetidae</taxon>
        <taxon>Agaricales</taxon>
        <taxon>Marasmiineae</taxon>
        <taxon>Mycenaceae</taxon>
        <taxon>Mycena</taxon>
    </lineage>
</organism>
<dbReference type="AlphaFoldDB" id="A0AAD7GQT3"/>
<feature type="transmembrane region" description="Helical" evidence="1">
    <location>
        <begin position="49"/>
        <end position="72"/>
    </location>
</feature>
<accession>A0AAD7GQT3</accession>
<keyword evidence="1" id="KW-0472">Membrane</keyword>
<sequence>YIPLVVFPVLSALALKLTFGNLYASDLLSTIEEQCPASLSSLELTPLRLSYIGVPSVDAALCGVVTFFHLALTPQVLPFLTYFMSTTMALLAIPAFEACRNGRHSALALPVLFGLAMQVFTVGAVMPIYWLAFILTGAAQRRAGRENTQISSAHAQAVVFGLNIGAGIPSICLLVLQDPYVTTLWQLFPLWQFLAQSAHLLSRRPSAHPGSGYSWVSALYLGAFIIASSTHIGTVAKAKDLEGVKAIFLPSVAPLASAAAPNLKVLGLLQWDGFFAFASTLIGTLWFARNSRQAFGIALWNVIGSVVVGPGAAIAAVALWRES</sequence>
<reference evidence="2" key="1">
    <citation type="submission" date="2023-03" db="EMBL/GenBank/DDBJ databases">
        <title>Massive genome expansion in bonnet fungi (Mycena s.s.) driven by repeated elements and novel gene families across ecological guilds.</title>
        <authorList>
            <consortium name="Lawrence Berkeley National Laboratory"/>
            <person name="Harder C.B."/>
            <person name="Miyauchi S."/>
            <person name="Viragh M."/>
            <person name="Kuo A."/>
            <person name="Thoen E."/>
            <person name="Andreopoulos B."/>
            <person name="Lu D."/>
            <person name="Skrede I."/>
            <person name="Drula E."/>
            <person name="Henrissat B."/>
            <person name="Morin E."/>
            <person name="Kohler A."/>
            <person name="Barry K."/>
            <person name="LaButti K."/>
            <person name="Morin E."/>
            <person name="Salamov A."/>
            <person name="Lipzen A."/>
            <person name="Mereny Z."/>
            <person name="Hegedus B."/>
            <person name="Baldrian P."/>
            <person name="Stursova M."/>
            <person name="Weitz H."/>
            <person name="Taylor A."/>
            <person name="Grigoriev I.V."/>
            <person name="Nagy L.G."/>
            <person name="Martin F."/>
            <person name="Kauserud H."/>
        </authorList>
    </citation>
    <scope>NUCLEOTIDE SEQUENCE</scope>
    <source>
        <strain evidence="2">CBHHK067</strain>
    </source>
</reference>
<feature type="non-terminal residue" evidence="2">
    <location>
        <position position="1"/>
    </location>
</feature>
<name>A0AAD7GQT3_MYCRO</name>
<feature type="transmembrane region" description="Helical" evidence="1">
    <location>
        <begin position="268"/>
        <end position="287"/>
    </location>
</feature>
<feature type="transmembrane region" description="Helical" evidence="1">
    <location>
        <begin position="79"/>
        <end position="96"/>
    </location>
</feature>
<feature type="transmembrane region" description="Helical" evidence="1">
    <location>
        <begin position="213"/>
        <end position="232"/>
    </location>
</feature>
<dbReference type="EMBL" id="JARKIE010000015">
    <property type="protein sequence ID" value="KAJ7702244.1"/>
    <property type="molecule type" value="Genomic_DNA"/>
</dbReference>
<keyword evidence="1" id="KW-1133">Transmembrane helix</keyword>
<keyword evidence="3" id="KW-1185">Reference proteome</keyword>
<evidence type="ECO:0000256" key="1">
    <source>
        <dbReference type="SAM" id="Phobius"/>
    </source>
</evidence>
<protein>
    <submittedName>
        <fullName evidence="2">Uncharacterized protein</fullName>
    </submittedName>
</protein>
<comment type="caution">
    <text evidence="2">The sequence shown here is derived from an EMBL/GenBank/DDBJ whole genome shotgun (WGS) entry which is preliminary data.</text>
</comment>
<feature type="non-terminal residue" evidence="2">
    <location>
        <position position="323"/>
    </location>
</feature>
<keyword evidence="1" id="KW-0812">Transmembrane</keyword>
<dbReference type="Proteomes" id="UP001221757">
    <property type="component" value="Unassembled WGS sequence"/>
</dbReference>
<feature type="transmembrane region" description="Helical" evidence="1">
    <location>
        <begin position="108"/>
        <end position="136"/>
    </location>
</feature>
<proteinExistence type="predicted"/>